<evidence type="ECO:0000256" key="3">
    <source>
        <dbReference type="ARBA" id="ARBA00022525"/>
    </source>
</evidence>
<reference evidence="17 18" key="1">
    <citation type="journal article" date="2024" name="Commun. Biol.">
        <title>Comparative genomic analysis of thermophilic fungi reveals convergent evolutionary adaptations and gene losses.</title>
        <authorList>
            <person name="Steindorff A.S."/>
            <person name="Aguilar-Pontes M.V."/>
            <person name="Robinson A.J."/>
            <person name="Andreopoulos B."/>
            <person name="LaButti K."/>
            <person name="Kuo A."/>
            <person name="Mondo S."/>
            <person name="Riley R."/>
            <person name="Otillar R."/>
            <person name="Haridas S."/>
            <person name="Lipzen A."/>
            <person name="Grimwood J."/>
            <person name="Schmutz J."/>
            <person name="Clum A."/>
            <person name="Reid I.D."/>
            <person name="Moisan M.C."/>
            <person name="Butler G."/>
            <person name="Nguyen T.T.M."/>
            <person name="Dewar K."/>
            <person name="Conant G."/>
            <person name="Drula E."/>
            <person name="Henrissat B."/>
            <person name="Hansel C."/>
            <person name="Singer S."/>
            <person name="Hutchinson M.I."/>
            <person name="de Vries R.P."/>
            <person name="Natvig D.O."/>
            <person name="Powell A.J."/>
            <person name="Tsang A."/>
            <person name="Grigoriev I.V."/>
        </authorList>
    </citation>
    <scope>NUCLEOTIDE SEQUENCE [LARGE SCALE GENOMIC DNA]</scope>
    <source>
        <strain evidence="17 18">ATCC 24622</strain>
    </source>
</reference>
<comment type="caution">
    <text evidence="17">The sequence shown here is derived from an EMBL/GenBank/DDBJ whole genome shotgun (WGS) entry which is preliminary data.</text>
</comment>
<accession>A0ABR3V269</accession>
<feature type="domain" description="Auxiliary Activity family 9 catalytic" evidence="16">
    <location>
        <begin position="1"/>
        <end position="66"/>
    </location>
</feature>
<organism evidence="17 18">
    <name type="scientific">Phialemonium thermophilum</name>
    <dbReference type="NCBI Taxonomy" id="223376"/>
    <lineage>
        <taxon>Eukaryota</taxon>
        <taxon>Fungi</taxon>
        <taxon>Dikarya</taxon>
        <taxon>Ascomycota</taxon>
        <taxon>Pezizomycotina</taxon>
        <taxon>Sordariomycetes</taxon>
        <taxon>Sordariomycetidae</taxon>
        <taxon>Cephalothecales</taxon>
        <taxon>Cephalothecaceae</taxon>
        <taxon>Phialemonium</taxon>
    </lineage>
</organism>
<evidence type="ECO:0000256" key="13">
    <source>
        <dbReference type="ARBA" id="ARBA00044502"/>
    </source>
</evidence>
<evidence type="ECO:0000256" key="15">
    <source>
        <dbReference type="ARBA" id="ARBA00047174"/>
    </source>
</evidence>
<dbReference type="Pfam" id="PF03443">
    <property type="entry name" value="AA9"/>
    <property type="match status" value="1"/>
</dbReference>
<keyword evidence="18" id="KW-1185">Reference proteome</keyword>
<evidence type="ECO:0000256" key="4">
    <source>
        <dbReference type="ARBA" id="ARBA00022723"/>
    </source>
</evidence>
<keyword evidence="8" id="KW-0186">Copper</keyword>
<dbReference type="EC" id="1.14.99.56" evidence="15"/>
<evidence type="ECO:0000256" key="11">
    <source>
        <dbReference type="ARBA" id="ARBA00023277"/>
    </source>
</evidence>
<evidence type="ECO:0000256" key="5">
    <source>
        <dbReference type="ARBA" id="ARBA00022729"/>
    </source>
</evidence>
<evidence type="ECO:0000256" key="12">
    <source>
        <dbReference type="ARBA" id="ARBA00023326"/>
    </source>
</evidence>
<evidence type="ECO:0000256" key="14">
    <source>
        <dbReference type="ARBA" id="ARBA00045077"/>
    </source>
</evidence>
<dbReference type="EMBL" id="JAZHXJ010002996">
    <property type="protein sequence ID" value="KAL1835820.1"/>
    <property type="molecule type" value="Genomic_DNA"/>
</dbReference>
<keyword evidence="6" id="KW-0136">Cellulose degradation</keyword>
<name>A0ABR3V269_9PEZI</name>
<evidence type="ECO:0000256" key="2">
    <source>
        <dbReference type="ARBA" id="ARBA00004613"/>
    </source>
</evidence>
<sequence>MIRHEILSIHIENKPQFYPECAHLNITGSGTAFPPDEYLKTFPGAYDPDDPSININIYTDDMKNNYVRHFPSIERRRSKALC</sequence>
<keyword evidence="3" id="KW-0964">Secreted</keyword>
<dbReference type="InterPro" id="IPR049892">
    <property type="entry name" value="AA9"/>
</dbReference>
<dbReference type="PANTHER" id="PTHR33353:SF19">
    <property type="entry name" value="GLYCOSYLHYDROLASE FAMILY 61-8 PROTEIN"/>
    <property type="match status" value="1"/>
</dbReference>
<evidence type="ECO:0000256" key="1">
    <source>
        <dbReference type="ARBA" id="ARBA00001973"/>
    </source>
</evidence>
<comment type="catalytic activity">
    <reaction evidence="14">
        <text>[(1-&gt;4)-beta-D-glucosyl]n+m + reduced acceptor + O2 = 4-dehydro-beta-D-glucosyl-[(1-&gt;4)-beta-D-glucosyl]n-1 + [(1-&gt;4)-beta-D-glucosyl]m + acceptor + H2O.</text>
        <dbReference type="EC" id="1.14.99.56"/>
    </reaction>
</comment>
<keyword evidence="5" id="KW-0732">Signal</keyword>
<proteinExistence type="inferred from homology"/>
<keyword evidence="7" id="KW-0560">Oxidoreductase</keyword>
<evidence type="ECO:0000256" key="9">
    <source>
        <dbReference type="ARBA" id="ARBA00023033"/>
    </source>
</evidence>
<keyword evidence="11" id="KW-0119">Carbohydrate metabolism</keyword>
<gene>
    <name evidence="17" type="ORF">VTK73DRAFT_5308</name>
</gene>
<dbReference type="Proteomes" id="UP001586593">
    <property type="component" value="Unassembled WGS sequence"/>
</dbReference>
<evidence type="ECO:0000259" key="16">
    <source>
        <dbReference type="Pfam" id="PF03443"/>
    </source>
</evidence>
<comment type="subcellular location">
    <subcellularLocation>
        <location evidence="2">Secreted</location>
    </subcellularLocation>
</comment>
<comment type="similarity">
    <text evidence="13">Belongs to the polysaccharide monooxygenase AA9 family.</text>
</comment>
<evidence type="ECO:0000256" key="7">
    <source>
        <dbReference type="ARBA" id="ARBA00023002"/>
    </source>
</evidence>
<evidence type="ECO:0000313" key="17">
    <source>
        <dbReference type="EMBL" id="KAL1835820.1"/>
    </source>
</evidence>
<evidence type="ECO:0000256" key="10">
    <source>
        <dbReference type="ARBA" id="ARBA00023157"/>
    </source>
</evidence>
<dbReference type="Gene3D" id="2.70.50.70">
    <property type="match status" value="1"/>
</dbReference>
<evidence type="ECO:0000256" key="6">
    <source>
        <dbReference type="ARBA" id="ARBA00023001"/>
    </source>
</evidence>
<evidence type="ECO:0000313" key="18">
    <source>
        <dbReference type="Proteomes" id="UP001586593"/>
    </source>
</evidence>
<dbReference type="PANTHER" id="PTHR33353">
    <property type="entry name" value="PUTATIVE (AFU_ORTHOLOGUE AFUA_1G12560)-RELATED"/>
    <property type="match status" value="1"/>
</dbReference>
<protein>
    <recommendedName>
        <fullName evidence="15">lytic cellulose monooxygenase (C4-dehydrogenating)</fullName>
        <ecNumber evidence="15">1.14.99.56</ecNumber>
    </recommendedName>
</protein>
<keyword evidence="12" id="KW-0624">Polysaccharide degradation</keyword>
<keyword evidence="10" id="KW-1015">Disulfide bond</keyword>
<comment type="cofactor">
    <cofactor evidence="1">
        <name>Cu(2+)</name>
        <dbReference type="ChEBI" id="CHEBI:29036"/>
    </cofactor>
</comment>
<keyword evidence="4" id="KW-0479">Metal-binding</keyword>
<evidence type="ECO:0000256" key="8">
    <source>
        <dbReference type="ARBA" id="ARBA00023008"/>
    </source>
</evidence>
<dbReference type="InterPro" id="IPR005103">
    <property type="entry name" value="AA9_LPMO"/>
</dbReference>
<keyword evidence="9" id="KW-0503">Monooxygenase</keyword>